<organism evidence="13 14">
    <name type="scientific">Priestia iocasae</name>
    <dbReference type="NCBI Taxonomy" id="2291674"/>
    <lineage>
        <taxon>Bacteria</taxon>
        <taxon>Bacillati</taxon>
        <taxon>Bacillota</taxon>
        <taxon>Bacilli</taxon>
        <taxon>Bacillales</taxon>
        <taxon>Bacillaceae</taxon>
        <taxon>Priestia</taxon>
    </lineage>
</organism>
<feature type="domain" description="Quinolinate phosphoribosyl transferase C-terminal" evidence="11">
    <location>
        <begin position="109"/>
        <end position="274"/>
    </location>
</feature>
<evidence type="ECO:0000256" key="7">
    <source>
        <dbReference type="ARBA" id="ARBA00022679"/>
    </source>
</evidence>
<keyword evidence="14" id="KW-1185">Reference proteome</keyword>
<evidence type="ECO:0000256" key="1">
    <source>
        <dbReference type="ARBA" id="ARBA00003237"/>
    </source>
</evidence>
<dbReference type="EMBL" id="JAFBFC010000001">
    <property type="protein sequence ID" value="MBM7701383.1"/>
    <property type="molecule type" value="Genomic_DNA"/>
</dbReference>
<keyword evidence="6 10" id="KW-0328">Glycosyltransferase</keyword>
<keyword evidence="5" id="KW-0662">Pyridine nucleotide biosynthesis</keyword>
<dbReference type="PANTHER" id="PTHR32179">
    <property type="entry name" value="NICOTINATE-NUCLEOTIDE PYROPHOSPHORYLASE [CARBOXYLATING]"/>
    <property type="match status" value="1"/>
</dbReference>
<dbReference type="NCBIfam" id="TIGR00078">
    <property type="entry name" value="nadC"/>
    <property type="match status" value="1"/>
</dbReference>
<dbReference type="InterPro" id="IPR036068">
    <property type="entry name" value="Nicotinate_pribotase-like_C"/>
</dbReference>
<name>A0ABS2QPJ9_9BACI</name>
<dbReference type="SUPFAM" id="SSF51690">
    <property type="entry name" value="Nicotinate/Quinolinate PRTase C-terminal domain-like"/>
    <property type="match status" value="1"/>
</dbReference>
<dbReference type="InterPro" id="IPR013785">
    <property type="entry name" value="Aldolase_TIM"/>
</dbReference>
<evidence type="ECO:0000313" key="14">
    <source>
        <dbReference type="Proteomes" id="UP000809829"/>
    </source>
</evidence>
<evidence type="ECO:0000256" key="6">
    <source>
        <dbReference type="ARBA" id="ARBA00022676"/>
    </source>
</evidence>
<dbReference type="Pfam" id="PF02749">
    <property type="entry name" value="QRPTase_N"/>
    <property type="match status" value="1"/>
</dbReference>
<comment type="pathway">
    <text evidence="2">Cofactor biosynthesis; NAD(+) biosynthesis; nicotinate D-ribonucleotide from quinolinate: step 1/1.</text>
</comment>
<dbReference type="InterPro" id="IPR004393">
    <property type="entry name" value="NadC"/>
</dbReference>
<comment type="catalytic activity">
    <reaction evidence="9">
        <text>nicotinate beta-D-ribonucleotide + CO2 + diphosphate = quinolinate + 5-phospho-alpha-D-ribose 1-diphosphate + 2 H(+)</text>
        <dbReference type="Rhea" id="RHEA:12733"/>
        <dbReference type="ChEBI" id="CHEBI:15378"/>
        <dbReference type="ChEBI" id="CHEBI:16526"/>
        <dbReference type="ChEBI" id="CHEBI:29959"/>
        <dbReference type="ChEBI" id="CHEBI:33019"/>
        <dbReference type="ChEBI" id="CHEBI:57502"/>
        <dbReference type="ChEBI" id="CHEBI:58017"/>
        <dbReference type="EC" id="2.4.2.19"/>
    </reaction>
</comment>
<dbReference type="Pfam" id="PF01729">
    <property type="entry name" value="QRPTase_C"/>
    <property type="match status" value="1"/>
</dbReference>
<proteinExistence type="inferred from homology"/>
<comment type="similarity">
    <text evidence="3 10">Belongs to the NadC/ModD family.</text>
</comment>
<evidence type="ECO:0000259" key="11">
    <source>
        <dbReference type="Pfam" id="PF01729"/>
    </source>
</evidence>
<dbReference type="RefSeq" id="WP_205182667.1">
    <property type="nucleotide sequence ID" value="NZ_JAFBFC010000001.1"/>
</dbReference>
<dbReference type="Proteomes" id="UP000809829">
    <property type="component" value="Unassembled WGS sequence"/>
</dbReference>
<dbReference type="InterPro" id="IPR037128">
    <property type="entry name" value="Quinolinate_PRibosylTase_N_sf"/>
</dbReference>
<evidence type="ECO:0000256" key="4">
    <source>
        <dbReference type="ARBA" id="ARBA00011944"/>
    </source>
</evidence>
<evidence type="ECO:0000256" key="10">
    <source>
        <dbReference type="PIRNR" id="PIRNR006250"/>
    </source>
</evidence>
<evidence type="ECO:0000256" key="8">
    <source>
        <dbReference type="ARBA" id="ARBA00033102"/>
    </source>
</evidence>
<sequence>MNSVKVRQMLQQFLIEDIGERDVTCEALFSHLHKGEARFVAKETGVFVGESIIKEGFYLLDEHVEVELCKRDGDSVAKGELIAIVKGSISAILSAERVVLNLIQRMSGVATFTSHAVALVESSTTRICDTRKTTPGLRMFEKHAVHCGGGFNHRYGLYDGVMLKDNHIAFAGSVSEAVRRVREKVGHMVKVEVEIETKDQLLEAIEAGADIIMFDNCSPETIKEWIFLVPPHIITEASGNITLENLHLYKDTGVHYISLGALTHSVKALDISLDVIETREEQLV</sequence>
<dbReference type="Gene3D" id="3.20.20.70">
    <property type="entry name" value="Aldolase class I"/>
    <property type="match status" value="1"/>
</dbReference>
<evidence type="ECO:0000259" key="12">
    <source>
        <dbReference type="Pfam" id="PF02749"/>
    </source>
</evidence>
<evidence type="ECO:0000256" key="5">
    <source>
        <dbReference type="ARBA" id="ARBA00022642"/>
    </source>
</evidence>
<dbReference type="InterPro" id="IPR022412">
    <property type="entry name" value="Quinolinate_PRibosylTrfase_N"/>
</dbReference>
<comment type="function">
    <text evidence="1">Involved in the catabolism of quinolinic acid (QA).</text>
</comment>
<dbReference type="PANTHER" id="PTHR32179:SF3">
    <property type="entry name" value="NICOTINATE-NUCLEOTIDE PYROPHOSPHORYLASE [CARBOXYLATING]"/>
    <property type="match status" value="1"/>
</dbReference>
<keyword evidence="7 10" id="KW-0808">Transferase</keyword>
<dbReference type="EC" id="2.4.2.19" evidence="4"/>
<evidence type="ECO:0000313" key="13">
    <source>
        <dbReference type="EMBL" id="MBM7701383.1"/>
    </source>
</evidence>
<dbReference type="SUPFAM" id="SSF54675">
    <property type="entry name" value="Nicotinate/Quinolinate PRTase N-terminal domain-like"/>
    <property type="match status" value="1"/>
</dbReference>
<evidence type="ECO:0000256" key="3">
    <source>
        <dbReference type="ARBA" id="ARBA00009400"/>
    </source>
</evidence>
<dbReference type="Gene3D" id="3.90.1170.20">
    <property type="entry name" value="Quinolinate phosphoribosyl transferase, N-terminal domain"/>
    <property type="match status" value="1"/>
</dbReference>
<protein>
    <recommendedName>
        <fullName evidence="4">nicotinate-nucleotide diphosphorylase (carboxylating)</fullName>
        <ecNumber evidence="4">2.4.2.19</ecNumber>
    </recommendedName>
    <alternativeName>
        <fullName evidence="8">Quinolinate phosphoribosyltransferase [decarboxylating]</fullName>
    </alternativeName>
</protein>
<evidence type="ECO:0000256" key="2">
    <source>
        <dbReference type="ARBA" id="ARBA00004893"/>
    </source>
</evidence>
<evidence type="ECO:0000256" key="9">
    <source>
        <dbReference type="ARBA" id="ARBA00047445"/>
    </source>
</evidence>
<comment type="caution">
    <text evidence="13">The sequence shown here is derived from an EMBL/GenBank/DDBJ whole genome shotgun (WGS) entry which is preliminary data.</text>
</comment>
<feature type="domain" description="Quinolinate phosphoribosyl transferase N-terminal" evidence="12">
    <location>
        <begin position="22"/>
        <end position="107"/>
    </location>
</feature>
<dbReference type="CDD" id="cd01572">
    <property type="entry name" value="QPRTase"/>
    <property type="match status" value="1"/>
</dbReference>
<dbReference type="InterPro" id="IPR002638">
    <property type="entry name" value="Quinolinate_PRibosylTrfase_C"/>
</dbReference>
<dbReference type="InterPro" id="IPR027277">
    <property type="entry name" value="NadC/ModD"/>
</dbReference>
<dbReference type="GO" id="GO:0004514">
    <property type="term" value="F:nicotinate-nucleotide diphosphorylase (carboxylating) activity"/>
    <property type="evidence" value="ECO:0007669"/>
    <property type="project" value="UniProtKB-EC"/>
</dbReference>
<gene>
    <name evidence="13" type="ORF">JOC83_000209</name>
</gene>
<accession>A0ABS2QPJ9</accession>
<dbReference type="PIRSF" id="PIRSF006250">
    <property type="entry name" value="NadC_ModD"/>
    <property type="match status" value="1"/>
</dbReference>
<reference evidence="13 14" key="1">
    <citation type="submission" date="2021-01" db="EMBL/GenBank/DDBJ databases">
        <title>Genomic Encyclopedia of Type Strains, Phase IV (KMG-IV): sequencing the most valuable type-strain genomes for metagenomic binning, comparative biology and taxonomic classification.</title>
        <authorList>
            <person name="Goeker M."/>
        </authorList>
    </citation>
    <scope>NUCLEOTIDE SEQUENCE [LARGE SCALE GENOMIC DNA]</scope>
    <source>
        <strain evidence="13 14">DSM 104297</strain>
    </source>
</reference>